<comment type="caution">
    <text evidence="1">The sequence shown here is derived from an EMBL/GenBank/DDBJ whole genome shotgun (WGS) entry which is preliminary data.</text>
</comment>
<evidence type="ECO:0000313" key="2">
    <source>
        <dbReference type="Proteomes" id="UP000192335"/>
    </source>
</evidence>
<accession>A0A8E2IMZ6</accession>
<sequence length="66" mass="7030">MGADAFWRSKCDVAGRLVDHIIIIGIIACGPSYLDFQSLTTATNSIAGEPITIADRRFSLAALPHA</sequence>
<evidence type="ECO:0000313" key="1">
    <source>
        <dbReference type="EMBL" id="ORC05992.1"/>
    </source>
</evidence>
<name>A0A8E2IMZ6_9MYCO</name>
<dbReference type="Proteomes" id="UP000192335">
    <property type="component" value="Unassembled WGS sequence"/>
</dbReference>
<reference evidence="1 2" key="1">
    <citation type="submission" date="2017-02" db="EMBL/GenBank/DDBJ databases">
        <title>Mycobacterium kansasii genomes.</title>
        <authorList>
            <person name="Borowka P."/>
            <person name="Strapagiel D."/>
            <person name="Marciniak B."/>
            <person name="Lach J."/>
            <person name="Bakula Z."/>
            <person name="Van Ingen J."/>
            <person name="Safianowska A."/>
            <person name="Brzostek A."/>
            <person name="Dziadek J."/>
            <person name="Jagielski T."/>
        </authorList>
    </citation>
    <scope>NUCLEOTIDE SEQUENCE [LARGE SCALE GENOMIC DNA]</scope>
    <source>
        <strain evidence="1 2">12MK</strain>
    </source>
</reference>
<protein>
    <submittedName>
        <fullName evidence="1">Uncharacterized protein</fullName>
    </submittedName>
</protein>
<gene>
    <name evidence="1" type="ORF">B4U45_04370</name>
</gene>
<dbReference type="EMBL" id="MWQA01000001">
    <property type="protein sequence ID" value="ORC05992.1"/>
    <property type="molecule type" value="Genomic_DNA"/>
</dbReference>
<proteinExistence type="predicted"/>
<organism evidence="1 2">
    <name type="scientific">Mycobacterium persicum</name>
    <dbReference type="NCBI Taxonomy" id="1487726"/>
    <lineage>
        <taxon>Bacteria</taxon>
        <taxon>Bacillati</taxon>
        <taxon>Actinomycetota</taxon>
        <taxon>Actinomycetes</taxon>
        <taxon>Mycobacteriales</taxon>
        <taxon>Mycobacteriaceae</taxon>
        <taxon>Mycobacterium</taxon>
    </lineage>
</organism>
<dbReference type="AlphaFoldDB" id="A0A8E2IMZ6"/>